<dbReference type="SUPFAM" id="SSF51569">
    <property type="entry name" value="Aldolase"/>
    <property type="match status" value="1"/>
</dbReference>
<comment type="caution">
    <text evidence="9">The sequence shown here is derived from an EMBL/GenBank/DDBJ whole genome shotgun (WGS) entry which is preliminary data.</text>
</comment>
<dbReference type="InterPro" id="IPR053415">
    <property type="entry name" value="ED_pathway_aldolase"/>
</dbReference>
<dbReference type="GO" id="GO:0008675">
    <property type="term" value="F:2-dehydro-3-deoxy-phosphogluconate aldolase activity"/>
    <property type="evidence" value="ECO:0007669"/>
    <property type="project" value="UniProtKB-ARBA"/>
</dbReference>
<dbReference type="Gene3D" id="3.20.20.70">
    <property type="entry name" value="Aldolase class I"/>
    <property type="match status" value="1"/>
</dbReference>
<gene>
    <name evidence="9" type="ORF">TQ35_009935</name>
</gene>
<dbReference type="EMBL" id="JZWS02000060">
    <property type="protein sequence ID" value="MCL7344876.1"/>
    <property type="molecule type" value="Genomic_DNA"/>
</dbReference>
<dbReference type="SMART" id="SM01130">
    <property type="entry name" value="DHDPS"/>
    <property type="match status" value="1"/>
</dbReference>
<evidence type="ECO:0000256" key="7">
    <source>
        <dbReference type="PIRSR" id="PIRSR001365-1"/>
    </source>
</evidence>
<keyword evidence="4" id="KW-0119">Carbohydrate metabolism</keyword>
<comment type="pathway">
    <text evidence="1">Carbohydrate acid metabolism; 2-dehydro-3-deoxy-D-gluconate degradation; D-glyceraldehyde 3-phosphate and pyruvate from 2-dehydro-3-deoxy-D-gluconate: step 2/2.</text>
</comment>
<evidence type="ECO:0000256" key="1">
    <source>
        <dbReference type="ARBA" id="ARBA00004736"/>
    </source>
</evidence>
<feature type="active site" description="Schiff-base intermediate with substrate" evidence="7">
    <location>
        <position position="155"/>
    </location>
</feature>
<keyword evidence="3" id="KW-0704">Schiff base</keyword>
<comment type="similarity">
    <text evidence="5">Belongs to the DapA family. KDPG aldolase subfamily.</text>
</comment>
<dbReference type="PANTHER" id="PTHR12128:SF66">
    <property type="entry name" value="4-HYDROXY-2-OXOGLUTARATE ALDOLASE, MITOCHONDRIAL"/>
    <property type="match status" value="1"/>
</dbReference>
<proteinExistence type="inferred from homology"/>
<dbReference type="GO" id="GO:0008840">
    <property type="term" value="F:4-hydroxy-tetrahydrodipicolinate synthase activity"/>
    <property type="evidence" value="ECO:0007669"/>
    <property type="project" value="TreeGrafter"/>
</dbReference>
<feature type="active site" description="Proton donor/acceptor" evidence="7">
    <location>
        <position position="130"/>
    </location>
</feature>
<comment type="subunit">
    <text evidence="6">Homotetramer; dimer of dimers.</text>
</comment>
<dbReference type="PRINTS" id="PR00146">
    <property type="entry name" value="DHPICSNTHASE"/>
</dbReference>
<dbReference type="InterPro" id="IPR002220">
    <property type="entry name" value="DapA-like"/>
</dbReference>
<reference evidence="9" key="1">
    <citation type="submission" date="2022-05" db="EMBL/GenBank/DDBJ databases">
        <title>Metagenome Sequencing of an Archaeal-Dominated Microbial Community from a Hot Spring at the Los Azufres Geothermal Field, Mexico.</title>
        <authorList>
            <person name="Marin-Paredes R."/>
            <person name="Martinez-Romero E."/>
            <person name="Servin-Garciduenas L.E."/>
        </authorList>
    </citation>
    <scope>NUCLEOTIDE SEQUENCE</scope>
    <source>
        <strain evidence="9">AZ1-454</strain>
    </source>
</reference>
<evidence type="ECO:0000256" key="2">
    <source>
        <dbReference type="ARBA" id="ARBA00023239"/>
    </source>
</evidence>
<dbReference type="Pfam" id="PF00701">
    <property type="entry name" value="DHDPS"/>
    <property type="match status" value="1"/>
</dbReference>
<feature type="binding site" evidence="8">
    <location>
        <position position="44"/>
    </location>
    <ligand>
        <name>pyruvate</name>
        <dbReference type="ChEBI" id="CHEBI:15361"/>
    </ligand>
</feature>
<name>A0AAE3FNH5_9CREN</name>
<dbReference type="AlphaFoldDB" id="A0AAE3FNH5"/>
<evidence type="ECO:0000256" key="6">
    <source>
        <dbReference type="ARBA" id="ARBA00044762"/>
    </source>
</evidence>
<evidence type="ECO:0000256" key="5">
    <source>
        <dbReference type="ARBA" id="ARBA00044756"/>
    </source>
</evidence>
<dbReference type="InterPro" id="IPR013785">
    <property type="entry name" value="Aldolase_TIM"/>
</dbReference>
<keyword evidence="2" id="KW-0456">Lyase</keyword>
<evidence type="ECO:0000313" key="9">
    <source>
        <dbReference type="EMBL" id="MCL7344876.1"/>
    </source>
</evidence>
<dbReference type="NCBIfam" id="NF040954">
    <property type="entry name" value="Arch_KDGaldase"/>
    <property type="match status" value="1"/>
</dbReference>
<accession>A0AAE3FNH5</accession>
<sequence length="295" mass="33368">MMEAIVPIVTPFTRDNALDKAKLKEHAENLIEKGIDAIFLNGTTGMGPSLSAEEKKEALKTVYDVTDKVIFQLGGLNLDDVLSLLSFSKDFSILGVASYSPYYYPGLPSKWVVKYFKAIVEKSPHPVYIYNYPQATNFDVTPQLIEEIGGVTGIKDTNDDFVHSLRYKRFTNLKVYNGSDYLTLQSLTFLDGTVTAGGNYMPELLVLQKRLVSQGKVAEALQVQETYYKFLDLARKYGMMASHYVLVKELQGYDVGYPRPPIFPLTQEEVEGITREVRELRKEYLYLLDKYGVTS</sequence>
<organism evidence="9">
    <name type="scientific">Candidatus Aramenus sulfurataquae</name>
    <dbReference type="NCBI Taxonomy" id="1326980"/>
    <lineage>
        <taxon>Archaea</taxon>
        <taxon>Thermoproteota</taxon>
        <taxon>Thermoprotei</taxon>
        <taxon>Sulfolobales</taxon>
        <taxon>Sulfolobaceae</taxon>
        <taxon>Candidatus Aramenus</taxon>
    </lineage>
</organism>
<evidence type="ECO:0000256" key="8">
    <source>
        <dbReference type="PIRSR" id="PIRSR001365-2"/>
    </source>
</evidence>
<dbReference type="PIRSF" id="PIRSF001365">
    <property type="entry name" value="DHDPS"/>
    <property type="match status" value="1"/>
</dbReference>
<protein>
    <submittedName>
        <fullName evidence="9">Dihydrodipicolinate synthase family protein</fullName>
    </submittedName>
</protein>
<dbReference type="PANTHER" id="PTHR12128">
    <property type="entry name" value="DIHYDRODIPICOLINATE SYNTHASE"/>
    <property type="match status" value="1"/>
</dbReference>
<feature type="binding site" evidence="8">
    <location>
        <position position="194"/>
    </location>
    <ligand>
        <name>pyruvate</name>
        <dbReference type="ChEBI" id="CHEBI:15361"/>
    </ligand>
</feature>
<evidence type="ECO:0000256" key="3">
    <source>
        <dbReference type="ARBA" id="ARBA00023270"/>
    </source>
</evidence>
<evidence type="ECO:0000256" key="4">
    <source>
        <dbReference type="ARBA" id="ARBA00023277"/>
    </source>
</evidence>